<name>A0AAE3QF16_9HYPH</name>
<protein>
    <submittedName>
        <fullName evidence="1">Uncharacterized protein</fullName>
    </submittedName>
</protein>
<reference evidence="1" key="1">
    <citation type="submission" date="2022-03" db="EMBL/GenBank/DDBJ databases">
        <title>Fererhizobium litorale gen. nov., sp. nov., isolated from sandy sediments of the Sea of Japan seashore.</title>
        <authorList>
            <person name="Romanenko L."/>
            <person name="Kurilenko V."/>
            <person name="Otstavnykh N."/>
            <person name="Svetashev V."/>
            <person name="Tekutyeva L."/>
            <person name="Isaeva M."/>
            <person name="Mikhailov V."/>
        </authorList>
    </citation>
    <scope>NUCLEOTIDE SEQUENCE</scope>
    <source>
        <strain evidence="1">KMM 9576</strain>
    </source>
</reference>
<evidence type="ECO:0000313" key="1">
    <source>
        <dbReference type="EMBL" id="MDI7924617.1"/>
    </source>
</evidence>
<proteinExistence type="predicted"/>
<dbReference type="AlphaFoldDB" id="A0AAE3QF16"/>
<sequence length="86" mass="9495">MILSGCSNTEAQRMHAAAETAGEARAAYALPPWPAECARPMERVTPKAGEKARWTQKRWEIVADATDQRIGDCATFYGDLRSRLAN</sequence>
<organism evidence="1 2">
    <name type="scientific">Ferirhizobium litorale</name>
    <dbReference type="NCBI Taxonomy" id="2927786"/>
    <lineage>
        <taxon>Bacteria</taxon>
        <taxon>Pseudomonadati</taxon>
        <taxon>Pseudomonadota</taxon>
        <taxon>Alphaproteobacteria</taxon>
        <taxon>Hyphomicrobiales</taxon>
        <taxon>Rhizobiaceae</taxon>
        <taxon>Ferirhizobium</taxon>
    </lineage>
</organism>
<accession>A0AAE3QF16</accession>
<evidence type="ECO:0000313" key="2">
    <source>
        <dbReference type="Proteomes" id="UP001161580"/>
    </source>
</evidence>
<gene>
    <name evidence="1" type="ORF">MRS75_21365</name>
</gene>
<dbReference type="EMBL" id="JALDYZ010000016">
    <property type="protein sequence ID" value="MDI7924617.1"/>
    <property type="molecule type" value="Genomic_DNA"/>
</dbReference>
<comment type="caution">
    <text evidence="1">The sequence shown here is derived from an EMBL/GenBank/DDBJ whole genome shotgun (WGS) entry which is preliminary data.</text>
</comment>
<keyword evidence="2" id="KW-1185">Reference proteome</keyword>
<dbReference type="Proteomes" id="UP001161580">
    <property type="component" value="Unassembled WGS sequence"/>
</dbReference>